<keyword evidence="1" id="KW-0472">Membrane</keyword>
<evidence type="ECO:0000313" key="2">
    <source>
        <dbReference type="EMBL" id="MFC4362708.1"/>
    </source>
</evidence>
<protein>
    <submittedName>
        <fullName evidence="2">Uncharacterized protein</fullName>
    </submittedName>
</protein>
<name>A0ABV8V4M2_9GAMM</name>
<keyword evidence="1" id="KW-0812">Transmembrane</keyword>
<evidence type="ECO:0000313" key="3">
    <source>
        <dbReference type="Proteomes" id="UP001595840"/>
    </source>
</evidence>
<comment type="caution">
    <text evidence="2">The sequence shown here is derived from an EMBL/GenBank/DDBJ whole genome shotgun (WGS) entry which is preliminary data.</text>
</comment>
<sequence length="137" mass="15340">MLPKKPNYLIATEKLGFKFPFVWCIAALVIGAATQEVSSTLFISIGSLFIVWLACKLASLFFSFQQHSGILKNSVYDNAMKTVWFISLICLLINVFKSIFFQQGSASFLGGVFSIVYFSSMLAAANKWGMHYVEKRV</sequence>
<feature type="transmembrane region" description="Helical" evidence="1">
    <location>
        <begin position="106"/>
        <end position="126"/>
    </location>
</feature>
<reference evidence="3" key="1">
    <citation type="journal article" date="2019" name="Int. J. Syst. Evol. Microbiol.">
        <title>The Global Catalogue of Microorganisms (GCM) 10K type strain sequencing project: providing services to taxonomists for standard genome sequencing and annotation.</title>
        <authorList>
            <consortium name="The Broad Institute Genomics Platform"/>
            <consortium name="The Broad Institute Genome Sequencing Center for Infectious Disease"/>
            <person name="Wu L."/>
            <person name="Ma J."/>
        </authorList>
    </citation>
    <scope>NUCLEOTIDE SEQUENCE [LARGE SCALE GENOMIC DNA]</scope>
    <source>
        <strain evidence="3">CECT 8570</strain>
    </source>
</reference>
<keyword evidence="3" id="KW-1185">Reference proteome</keyword>
<accession>A0ABV8V4M2</accession>
<organism evidence="2 3">
    <name type="scientific">Simiduia curdlanivorans</name>
    <dbReference type="NCBI Taxonomy" id="1492769"/>
    <lineage>
        <taxon>Bacteria</taxon>
        <taxon>Pseudomonadati</taxon>
        <taxon>Pseudomonadota</taxon>
        <taxon>Gammaproteobacteria</taxon>
        <taxon>Cellvibrionales</taxon>
        <taxon>Cellvibrionaceae</taxon>
        <taxon>Simiduia</taxon>
    </lineage>
</organism>
<feature type="transmembrane region" description="Helical" evidence="1">
    <location>
        <begin position="83"/>
        <end position="100"/>
    </location>
</feature>
<keyword evidence="1" id="KW-1133">Transmembrane helix</keyword>
<gene>
    <name evidence="2" type="ORF">ACFOX3_10360</name>
</gene>
<evidence type="ECO:0000256" key="1">
    <source>
        <dbReference type="SAM" id="Phobius"/>
    </source>
</evidence>
<feature type="transmembrane region" description="Helical" evidence="1">
    <location>
        <begin position="40"/>
        <end position="62"/>
    </location>
</feature>
<dbReference type="Proteomes" id="UP001595840">
    <property type="component" value="Unassembled WGS sequence"/>
</dbReference>
<dbReference type="RefSeq" id="WP_290264347.1">
    <property type="nucleotide sequence ID" value="NZ_JAUFQG010000006.1"/>
</dbReference>
<proteinExistence type="predicted"/>
<dbReference type="EMBL" id="JBHSCX010000009">
    <property type="protein sequence ID" value="MFC4362708.1"/>
    <property type="molecule type" value="Genomic_DNA"/>
</dbReference>
<feature type="transmembrane region" description="Helical" evidence="1">
    <location>
        <begin position="15"/>
        <end position="34"/>
    </location>
</feature>